<dbReference type="GO" id="GO:0005634">
    <property type="term" value="C:nucleus"/>
    <property type="evidence" value="ECO:0007669"/>
    <property type="project" value="TreeGrafter"/>
</dbReference>
<evidence type="ECO:0000259" key="7">
    <source>
        <dbReference type="PROSITE" id="PS50600"/>
    </source>
</evidence>
<keyword evidence="4" id="KW-0833">Ubl conjugation pathway</keyword>
<dbReference type="ExpressionAtlas" id="A0A3Q0KR53">
    <property type="expression patterns" value="baseline and differential"/>
</dbReference>
<reference evidence="9" key="2">
    <citation type="submission" date="2018-12" db="UniProtKB">
        <authorList>
            <consortium name="WormBaseParasite"/>
        </authorList>
    </citation>
    <scope>IDENTIFICATION</scope>
    <source>
        <strain evidence="9">Puerto Rican</strain>
    </source>
</reference>
<dbReference type="SUPFAM" id="SSF54001">
    <property type="entry name" value="Cysteine proteinases"/>
    <property type="match status" value="1"/>
</dbReference>
<dbReference type="PANTHER" id="PTHR46896:SF3">
    <property type="entry name" value="FI06413P-RELATED"/>
    <property type="match status" value="1"/>
</dbReference>
<dbReference type="PROSITE" id="PS50600">
    <property type="entry name" value="ULP_PROTEASE"/>
    <property type="match status" value="1"/>
</dbReference>
<reference evidence="8" key="1">
    <citation type="journal article" date="2012" name="PLoS Negl. Trop. Dis.">
        <title>A systematically improved high quality genome and transcriptome of the human blood fluke Schistosoma mansoni.</title>
        <authorList>
            <person name="Protasio A.V."/>
            <person name="Tsai I.J."/>
            <person name="Babbage A."/>
            <person name="Nichol S."/>
            <person name="Hunt M."/>
            <person name="Aslett M.A."/>
            <person name="De Silva N."/>
            <person name="Velarde G.S."/>
            <person name="Anderson T.J."/>
            <person name="Clark R.C."/>
            <person name="Davidson C."/>
            <person name="Dillon G.P."/>
            <person name="Holroyd N.E."/>
            <person name="LoVerde P.T."/>
            <person name="Lloyd C."/>
            <person name="McQuillan J."/>
            <person name="Oliveira G."/>
            <person name="Otto T.D."/>
            <person name="Parker-Manuel S.J."/>
            <person name="Quail M.A."/>
            <person name="Wilson R.A."/>
            <person name="Zerlotini A."/>
            <person name="Dunne D.W."/>
            <person name="Berriman M."/>
        </authorList>
    </citation>
    <scope>NUCLEOTIDE SEQUENCE [LARGE SCALE GENOMIC DNA]</scope>
    <source>
        <strain evidence="8">Puerto Rican</strain>
    </source>
</reference>
<dbReference type="AlphaFoldDB" id="A0A3Q0KR53"/>
<dbReference type="InterPro" id="IPR051947">
    <property type="entry name" value="Sentrin-specific_protease"/>
</dbReference>
<dbReference type="STRING" id="6183.A0A3Q0KR53"/>
<evidence type="ECO:0000256" key="5">
    <source>
        <dbReference type="ARBA" id="ARBA00022801"/>
    </source>
</evidence>
<sequence length="707" mass="80213">MMLREIQDALNRKSPTVHEEKNKRFWKCPQPNCHGFACPTDFRCTMCSKVIDFSDTSLKSSTKTEPVIPSSNGTPSVKRSRMANNTHLVPLNIFSIGRSGIFDGRAEDCCISSSSISCKVKVEGVWTSVTIQHNNMEMLVFCETLQVIFVKPSISFKSQLSELLRIKEFILPSVKWLILVFREPSASDLLYVTVDDLEGLANRVRENGSCDINCSAEKAREILSSCGLRLPRAESKRTNSTFRESQISNQVDQAQTKSDKNVISNLESSSSQVDKQTNEGGLLTNVINTLTHSGIQLTNNSSSLPQESESTVQGKLTISECNKECDDLIILSEENTGEWIQNARSSSLTNSGNPQTESSTNPDEDSMKFDYKPPGSTDSITITNNDIECLAPGALLNDAIINFYLKYLYFERLTSFQKQATYLFNVFFYSRLASGGYISSDVRGSTISTNLPKSSEITDETIFAQHANVAKWTRRVDLFSKDYIIIPINECAHWFLGLVCYPWMAGMVSYTALYREEVYHLCQLTEKFTDVDRIHFSGDDLNSLDIGEEVIQRLPTDTPGEAFDRWRRRRLAWLRQRGVNAMPCVLLFDSLPCQSRVGNLHVIRNYLQAEWNTRRSAQDGVLRFDKDTIRGFSPRVPVQSNLVDCGIYLLHYVEMFFKKPVQSYTKDYFQHEMAGWFPEATVSKKRAQIHDLLVNLRERNLREKAKN</sequence>
<keyword evidence="8" id="KW-1185">Reference proteome</keyword>
<proteinExistence type="inferred from homology"/>
<keyword evidence="3" id="KW-0645">Protease</keyword>
<dbReference type="Gene3D" id="3.40.395.10">
    <property type="entry name" value="Adenoviral Proteinase, Chain A"/>
    <property type="match status" value="1"/>
</dbReference>
<dbReference type="Proteomes" id="UP000008854">
    <property type="component" value="Unassembled WGS sequence"/>
</dbReference>
<evidence type="ECO:0000256" key="1">
    <source>
        <dbReference type="ARBA" id="ARBA00005234"/>
    </source>
</evidence>
<dbReference type="InParanoid" id="A0A3Q0KR53"/>
<feature type="region of interest" description="Disordered" evidence="6">
    <location>
        <begin position="237"/>
        <end position="277"/>
    </location>
</feature>
<feature type="compositionally biased region" description="Polar residues" evidence="6">
    <location>
        <begin position="238"/>
        <end position="277"/>
    </location>
</feature>
<evidence type="ECO:0000256" key="2">
    <source>
        <dbReference type="ARBA" id="ARBA00022553"/>
    </source>
</evidence>
<dbReference type="FunCoup" id="A0A3Q0KR53">
    <property type="interactions" value="833"/>
</dbReference>
<dbReference type="GO" id="GO:0006508">
    <property type="term" value="P:proteolysis"/>
    <property type="evidence" value="ECO:0007669"/>
    <property type="project" value="UniProtKB-KW"/>
</dbReference>
<comment type="similarity">
    <text evidence="1">Belongs to the peptidase C48 family.</text>
</comment>
<evidence type="ECO:0000313" key="8">
    <source>
        <dbReference type="Proteomes" id="UP000008854"/>
    </source>
</evidence>
<accession>A0A3Q0KR53</accession>
<dbReference type="PANTHER" id="PTHR46896">
    <property type="entry name" value="SENTRIN-SPECIFIC PROTEASE"/>
    <property type="match status" value="1"/>
</dbReference>
<dbReference type="GO" id="GO:0005737">
    <property type="term" value="C:cytoplasm"/>
    <property type="evidence" value="ECO:0007669"/>
    <property type="project" value="TreeGrafter"/>
</dbReference>
<name>A0A3Q0KR53_SCHMA</name>
<evidence type="ECO:0000256" key="3">
    <source>
        <dbReference type="ARBA" id="ARBA00022670"/>
    </source>
</evidence>
<protein>
    <submittedName>
        <fullName evidence="9">Family C48 unassigned peptidase (C48 family)</fullName>
    </submittedName>
</protein>
<feature type="compositionally biased region" description="Polar residues" evidence="6">
    <location>
        <begin position="345"/>
        <end position="361"/>
    </location>
</feature>
<dbReference type="GO" id="GO:0070139">
    <property type="term" value="F:SUMO-specific endopeptidase activity"/>
    <property type="evidence" value="ECO:0007669"/>
    <property type="project" value="TreeGrafter"/>
</dbReference>
<dbReference type="Pfam" id="PF02902">
    <property type="entry name" value="Peptidase_C48"/>
    <property type="match status" value="1"/>
</dbReference>
<keyword evidence="5" id="KW-0378">Hydrolase</keyword>
<evidence type="ECO:0000256" key="4">
    <source>
        <dbReference type="ARBA" id="ARBA00022786"/>
    </source>
</evidence>
<dbReference type="GO" id="GO:0016926">
    <property type="term" value="P:protein desumoylation"/>
    <property type="evidence" value="ECO:0007669"/>
    <property type="project" value="TreeGrafter"/>
</dbReference>
<evidence type="ECO:0000313" key="9">
    <source>
        <dbReference type="WBParaSite" id="Smp_159120.1"/>
    </source>
</evidence>
<dbReference type="InterPro" id="IPR038765">
    <property type="entry name" value="Papain-like_cys_pep_sf"/>
</dbReference>
<organism evidence="8 9">
    <name type="scientific">Schistosoma mansoni</name>
    <name type="common">Blood fluke</name>
    <dbReference type="NCBI Taxonomy" id="6183"/>
    <lineage>
        <taxon>Eukaryota</taxon>
        <taxon>Metazoa</taxon>
        <taxon>Spiralia</taxon>
        <taxon>Lophotrochozoa</taxon>
        <taxon>Platyhelminthes</taxon>
        <taxon>Trematoda</taxon>
        <taxon>Digenea</taxon>
        <taxon>Strigeidida</taxon>
        <taxon>Schistosomatoidea</taxon>
        <taxon>Schistosomatidae</taxon>
        <taxon>Schistosoma</taxon>
    </lineage>
</organism>
<feature type="domain" description="Ubiquitin-like protease family profile" evidence="7">
    <location>
        <begin position="380"/>
        <end position="656"/>
    </location>
</feature>
<feature type="region of interest" description="Disordered" evidence="6">
    <location>
        <begin position="345"/>
        <end position="370"/>
    </location>
</feature>
<dbReference type="InterPro" id="IPR003653">
    <property type="entry name" value="Peptidase_C48_C"/>
</dbReference>
<dbReference type="WBParaSite" id="Smp_159120.1">
    <property type="protein sequence ID" value="Smp_159120.1"/>
    <property type="gene ID" value="Smp_159120"/>
</dbReference>
<keyword evidence="2" id="KW-0597">Phosphoprotein</keyword>
<evidence type="ECO:0000256" key="6">
    <source>
        <dbReference type="SAM" id="MobiDB-lite"/>
    </source>
</evidence>